<organism evidence="4 5">
    <name type="scientific">Polaribacter aquimarinus</name>
    <dbReference type="NCBI Taxonomy" id="2100726"/>
    <lineage>
        <taxon>Bacteria</taxon>
        <taxon>Pseudomonadati</taxon>
        <taxon>Bacteroidota</taxon>
        <taxon>Flavobacteriia</taxon>
        <taxon>Flavobacteriales</taxon>
        <taxon>Flavobacteriaceae</taxon>
    </lineage>
</organism>
<dbReference type="InterPro" id="IPR036291">
    <property type="entry name" value="NAD(P)-bd_dom_sf"/>
</dbReference>
<feature type="domain" description="NAD-dependent epimerase/dehydratase" evidence="2">
    <location>
        <begin position="4"/>
        <end position="126"/>
    </location>
</feature>
<protein>
    <submittedName>
        <fullName evidence="4">TIGR01777 family protein</fullName>
    </submittedName>
</protein>
<dbReference type="Proteomes" id="UP000245670">
    <property type="component" value="Unassembled WGS sequence"/>
</dbReference>
<dbReference type="EMBL" id="QFFG01000007">
    <property type="protein sequence ID" value="PWG04181.1"/>
    <property type="molecule type" value="Genomic_DNA"/>
</dbReference>
<evidence type="ECO:0000259" key="2">
    <source>
        <dbReference type="Pfam" id="PF01370"/>
    </source>
</evidence>
<dbReference type="InterPro" id="IPR010099">
    <property type="entry name" value="SDR39U1"/>
</dbReference>
<evidence type="ECO:0000259" key="3">
    <source>
        <dbReference type="Pfam" id="PF08338"/>
    </source>
</evidence>
<feature type="domain" description="DUF1731" evidence="3">
    <location>
        <begin position="251"/>
        <end position="292"/>
    </location>
</feature>
<comment type="caution">
    <text evidence="4">The sequence shown here is derived from an EMBL/GenBank/DDBJ whole genome shotgun (WGS) entry which is preliminary data.</text>
</comment>
<dbReference type="Gene3D" id="3.40.50.720">
    <property type="entry name" value="NAD(P)-binding Rossmann-like Domain"/>
    <property type="match status" value="1"/>
</dbReference>
<dbReference type="InterPro" id="IPR013549">
    <property type="entry name" value="DUF1731"/>
</dbReference>
<sequence length="298" mass="33848">MMKIVIAGGTGYLGKLLTSHFKRDQKNQIYILSRKQNVNRGNVSYLKWDGKTEGYWLAFLEGTDVLINLVGKSVNCRYTISNKAKIYSSRIESTTLLCKIVQQLEFPPRVFIQTSSATIYRSSEDKFMTEKNGEIGADFSMDVCKKWETVFNAYPLPRTNKIITRTSIVLGNNGGALPIIKRLSKFGFGGKQGSGKQFISFITEKDYVKAIEFLINQESGIYNLCVPNPIRNKEFQKIVREKLRCFLGIPTPKFVLNLGAIFIGTESELILKSRKVYPEKLLEKGFNFTTNNFSSFVF</sequence>
<dbReference type="SUPFAM" id="SSF51735">
    <property type="entry name" value="NAD(P)-binding Rossmann-fold domains"/>
    <property type="match status" value="1"/>
</dbReference>
<dbReference type="InterPro" id="IPR001509">
    <property type="entry name" value="Epimerase_deHydtase"/>
</dbReference>
<dbReference type="PANTHER" id="PTHR11092">
    <property type="entry name" value="SUGAR NUCLEOTIDE EPIMERASE RELATED"/>
    <property type="match status" value="1"/>
</dbReference>
<keyword evidence="5" id="KW-1185">Reference proteome</keyword>
<comment type="similarity">
    <text evidence="1">Belongs to the NAD(P)-dependent epimerase/dehydratase family. SDR39U1 subfamily.</text>
</comment>
<name>A0A2U2J7B4_9FLAO</name>
<dbReference type="PANTHER" id="PTHR11092:SF0">
    <property type="entry name" value="EPIMERASE FAMILY PROTEIN SDR39U1"/>
    <property type="match status" value="1"/>
</dbReference>
<proteinExistence type="inferred from homology"/>
<accession>A0A2U2J7B4</accession>
<dbReference type="NCBIfam" id="TIGR01777">
    <property type="entry name" value="yfcH"/>
    <property type="match status" value="1"/>
</dbReference>
<gene>
    <name evidence="4" type="ORF">DIS07_14555</name>
</gene>
<dbReference type="AlphaFoldDB" id="A0A2U2J7B4"/>
<dbReference type="Pfam" id="PF08338">
    <property type="entry name" value="DUF1731"/>
    <property type="match status" value="1"/>
</dbReference>
<evidence type="ECO:0000313" key="4">
    <source>
        <dbReference type="EMBL" id="PWG04181.1"/>
    </source>
</evidence>
<evidence type="ECO:0000256" key="1">
    <source>
        <dbReference type="ARBA" id="ARBA00009353"/>
    </source>
</evidence>
<reference evidence="4 5" key="1">
    <citation type="submission" date="2018-05" db="EMBL/GenBank/DDBJ databases">
        <title>Polaribacter aquimarinus sp. nov., isolated from sediment in a sediment of sea.</title>
        <authorList>
            <person name="Lu D."/>
        </authorList>
    </citation>
    <scope>NUCLEOTIDE SEQUENCE [LARGE SCALE GENOMIC DNA]</scope>
    <source>
        <strain evidence="4 5">ZY113</strain>
    </source>
</reference>
<dbReference type="Pfam" id="PF01370">
    <property type="entry name" value="Epimerase"/>
    <property type="match status" value="1"/>
</dbReference>
<dbReference type="OrthoDB" id="9801773at2"/>
<evidence type="ECO:0000313" key="5">
    <source>
        <dbReference type="Proteomes" id="UP000245670"/>
    </source>
</evidence>